<evidence type="ECO:0000313" key="2">
    <source>
        <dbReference type="Proteomes" id="UP000187203"/>
    </source>
</evidence>
<proteinExistence type="predicted"/>
<dbReference type="OrthoDB" id="10506635at2759"/>
<reference evidence="2" key="1">
    <citation type="submission" date="2013-09" db="EMBL/GenBank/DDBJ databases">
        <title>Corchorus olitorius genome sequencing.</title>
        <authorList>
            <person name="Alam M."/>
            <person name="Haque M.S."/>
            <person name="Islam M.S."/>
            <person name="Emdad E.M."/>
            <person name="Islam M.M."/>
            <person name="Ahmed B."/>
            <person name="Halim A."/>
            <person name="Hossen Q.M.M."/>
            <person name="Hossain M.Z."/>
            <person name="Ahmed R."/>
            <person name="Khan M.M."/>
            <person name="Islam R."/>
            <person name="Rashid M.M."/>
            <person name="Khan S.A."/>
            <person name="Rahman M.S."/>
            <person name="Alam M."/>
            <person name="Yahiya A.S."/>
            <person name="Khan M.S."/>
            <person name="Azam M.S."/>
            <person name="Haque T."/>
            <person name="Lashkar M.Z.H."/>
            <person name="Akhand A.I."/>
            <person name="Morshed G."/>
            <person name="Roy S."/>
            <person name="Uddin K.S."/>
            <person name="Rabeya T."/>
            <person name="Hossain A.S."/>
            <person name="Chowdhury A."/>
            <person name="Snigdha A.R."/>
            <person name="Mortoza M.S."/>
            <person name="Matin S.A."/>
            <person name="Hoque S.M.E."/>
            <person name="Islam M.K."/>
            <person name="Roy D.K."/>
            <person name="Haider R."/>
            <person name="Moosa M.M."/>
            <person name="Elias S.M."/>
            <person name="Hasan A.M."/>
            <person name="Jahan S."/>
            <person name="Shafiuddin M."/>
            <person name="Mahmood N."/>
            <person name="Shommy N.S."/>
        </authorList>
    </citation>
    <scope>NUCLEOTIDE SEQUENCE [LARGE SCALE GENOMIC DNA]</scope>
    <source>
        <strain evidence="2">cv. O-4</strain>
    </source>
</reference>
<name>A0A1R3HG61_9ROSI</name>
<keyword evidence="2" id="KW-1185">Reference proteome</keyword>
<dbReference type="Proteomes" id="UP000187203">
    <property type="component" value="Unassembled WGS sequence"/>
</dbReference>
<sequence>MASPTPPKPRTELEKMKEIVELKKLRPVYTGKWSTTTDKEVQEELAKCYSKNGRYVTVLELTVTLCPAMLHHFTNCIYRGRDGG</sequence>
<accession>A0A1R3HG61</accession>
<dbReference type="EMBL" id="AWUE01020249">
    <property type="protein sequence ID" value="OMO69292.1"/>
    <property type="molecule type" value="Genomic_DNA"/>
</dbReference>
<dbReference type="AlphaFoldDB" id="A0A1R3HG61"/>
<evidence type="ECO:0000313" key="1">
    <source>
        <dbReference type="EMBL" id="OMO69292.1"/>
    </source>
</evidence>
<organism evidence="1 2">
    <name type="scientific">Corchorus olitorius</name>
    <dbReference type="NCBI Taxonomy" id="93759"/>
    <lineage>
        <taxon>Eukaryota</taxon>
        <taxon>Viridiplantae</taxon>
        <taxon>Streptophyta</taxon>
        <taxon>Embryophyta</taxon>
        <taxon>Tracheophyta</taxon>
        <taxon>Spermatophyta</taxon>
        <taxon>Magnoliopsida</taxon>
        <taxon>eudicotyledons</taxon>
        <taxon>Gunneridae</taxon>
        <taxon>Pentapetalae</taxon>
        <taxon>rosids</taxon>
        <taxon>malvids</taxon>
        <taxon>Malvales</taxon>
        <taxon>Malvaceae</taxon>
        <taxon>Grewioideae</taxon>
        <taxon>Apeibeae</taxon>
        <taxon>Corchorus</taxon>
    </lineage>
</organism>
<comment type="caution">
    <text evidence="1">The sequence shown here is derived from an EMBL/GenBank/DDBJ whole genome shotgun (WGS) entry which is preliminary data.</text>
</comment>
<gene>
    <name evidence="1" type="ORF">COLO4_29152</name>
</gene>
<protein>
    <submittedName>
        <fullName evidence="1">Glutamyl-tRNA synthetase 1, 2</fullName>
    </submittedName>
</protein>